<dbReference type="Pfam" id="PF01047">
    <property type="entry name" value="MarR"/>
    <property type="match status" value="1"/>
</dbReference>
<feature type="compositionally biased region" description="Polar residues" evidence="1">
    <location>
        <begin position="79"/>
        <end position="91"/>
    </location>
</feature>
<feature type="domain" description="HTH marR-type" evidence="3">
    <location>
        <begin position="41"/>
        <end position="76"/>
    </location>
</feature>
<evidence type="ECO:0000259" key="3">
    <source>
        <dbReference type="Pfam" id="PF01047"/>
    </source>
</evidence>
<evidence type="ECO:0000313" key="4">
    <source>
        <dbReference type="EMBL" id="EUA09036.1"/>
    </source>
</evidence>
<dbReference type="PANTHER" id="PTHR11138">
    <property type="entry name" value="METHIONYL-TRNA FORMYLTRANSFERASE"/>
    <property type="match status" value="1"/>
</dbReference>
<dbReference type="EC" id="2.1.2.9" evidence="4"/>
<dbReference type="Gene3D" id="1.10.10.10">
    <property type="entry name" value="Winged helix-like DNA-binding domain superfamily/Winged helix DNA-binding domain"/>
    <property type="match status" value="2"/>
</dbReference>
<gene>
    <name evidence="4" type="primary">fmt</name>
    <name evidence="4" type="ORF">I553_10093</name>
</gene>
<dbReference type="Gene3D" id="3.40.50.12230">
    <property type="match status" value="1"/>
</dbReference>
<dbReference type="InterPro" id="IPR000835">
    <property type="entry name" value="HTH_MarR-typ"/>
</dbReference>
<comment type="caution">
    <text evidence="4">The sequence shown here is derived from an EMBL/GenBank/DDBJ whole genome shotgun (WGS) entry which is preliminary data.</text>
</comment>
<protein>
    <submittedName>
        <fullName evidence="4">Methionyl-tRNA formyltransferase domain protein</fullName>
        <ecNumber evidence="4">2.1.2.9</ecNumber>
    </submittedName>
</protein>
<evidence type="ECO:0000256" key="1">
    <source>
        <dbReference type="SAM" id="MobiDB-lite"/>
    </source>
</evidence>
<keyword evidence="4" id="KW-0808">Transferase</keyword>
<dbReference type="InterPro" id="IPR002376">
    <property type="entry name" value="Formyl_transf_N"/>
</dbReference>
<dbReference type="InterPro" id="IPR036390">
    <property type="entry name" value="WH_DNA-bd_sf"/>
</dbReference>
<dbReference type="GO" id="GO:0004479">
    <property type="term" value="F:methionyl-tRNA formyltransferase activity"/>
    <property type="evidence" value="ECO:0007669"/>
    <property type="project" value="UniProtKB-EC"/>
</dbReference>
<dbReference type="InterPro" id="IPR036477">
    <property type="entry name" value="Formyl_transf_N_sf"/>
</dbReference>
<dbReference type="SUPFAM" id="SSF53328">
    <property type="entry name" value="Formyltransferase"/>
    <property type="match status" value="1"/>
</dbReference>
<evidence type="ECO:0000259" key="2">
    <source>
        <dbReference type="Pfam" id="PF00551"/>
    </source>
</evidence>
<dbReference type="GO" id="GO:0005829">
    <property type="term" value="C:cytosol"/>
    <property type="evidence" value="ECO:0007669"/>
    <property type="project" value="TreeGrafter"/>
</dbReference>
<dbReference type="GO" id="GO:0003700">
    <property type="term" value="F:DNA-binding transcription factor activity"/>
    <property type="evidence" value="ECO:0007669"/>
    <property type="project" value="InterPro"/>
</dbReference>
<name>X7YQF6_MYCXE</name>
<feature type="domain" description="Formyl transferase N-terminal" evidence="2">
    <location>
        <begin position="197"/>
        <end position="319"/>
    </location>
</feature>
<dbReference type="EMBL" id="JAOB01000090">
    <property type="protein sequence ID" value="EUA09036.1"/>
    <property type="molecule type" value="Genomic_DNA"/>
</dbReference>
<dbReference type="PATRIC" id="fig|1299334.3.peg.9584"/>
<feature type="region of interest" description="Disordered" evidence="1">
    <location>
        <begin position="79"/>
        <end position="103"/>
    </location>
</feature>
<dbReference type="SUPFAM" id="SSF46785">
    <property type="entry name" value="Winged helix' DNA-binding domain"/>
    <property type="match status" value="1"/>
</dbReference>
<organism evidence="4">
    <name type="scientific">Mycobacterium xenopi 4042</name>
    <dbReference type="NCBI Taxonomy" id="1299334"/>
    <lineage>
        <taxon>Bacteria</taxon>
        <taxon>Bacillati</taxon>
        <taxon>Actinomycetota</taxon>
        <taxon>Actinomycetes</taxon>
        <taxon>Mycobacteriales</taxon>
        <taxon>Mycobacteriaceae</taxon>
        <taxon>Mycobacterium</taxon>
    </lineage>
</organism>
<dbReference type="InterPro" id="IPR036388">
    <property type="entry name" value="WH-like_DNA-bd_sf"/>
</dbReference>
<sequence length="413" mass="43906">MTTKATATEESLDAITDALLTASRLLVGISARSIARVDETITIPQFRTLVILSNRGPINLATLANLLGVQPSAAAEWWTGSSAPDSSTVNPTPRRGGTAGRFDSRGREVVRKVTARRRTEIARIVERMPASERHGLVRALAAFTAAGESRPPTSTTRPDRPTTFVAASLHCAGAPRLRRHPGNRVAGVASAHRLARHDVVAVLTRPDAASGRRGRPEPSPVARAALDLGIPLLRPRRPNSAEFVAELSELAPECCPVVAYGALLGKELLAIPPHGWVNLHFSLLPAWRGAAPVQAAIAAGDTITGATTFRIEPSLDSGRSTASSPRRFAPPTPRAICLSDWLFRAPCCWKPRSTASLKDAHPSAAACGGVSFAPKVTVEQARVRWDLPAPVVERRIRAFTPKPGHGHSSVTSG</sequence>
<dbReference type="AlphaFoldDB" id="X7YQF6"/>
<reference evidence="4" key="1">
    <citation type="submission" date="2014-01" db="EMBL/GenBank/DDBJ databases">
        <authorList>
            <person name="Brown-Elliot B."/>
            <person name="Wallace R."/>
            <person name="Lenaerts A."/>
            <person name="Ordway D."/>
            <person name="DeGroote M.A."/>
            <person name="Parker T."/>
            <person name="Sizemore C."/>
            <person name="Tallon L.J."/>
            <person name="Sadzewicz L.K."/>
            <person name="Sengamalay N."/>
            <person name="Fraser C.M."/>
            <person name="Hine E."/>
            <person name="Shefchek K.A."/>
            <person name="Das S.P."/>
            <person name="Tettelin H."/>
        </authorList>
    </citation>
    <scope>NUCLEOTIDE SEQUENCE [LARGE SCALE GENOMIC DNA]</scope>
    <source>
        <strain evidence="4">4042</strain>
    </source>
</reference>
<dbReference type="PANTHER" id="PTHR11138:SF5">
    <property type="entry name" value="METHIONYL-TRNA FORMYLTRANSFERASE, MITOCHONDRIAL"/>
    <property type="match status" value="1"/>
</dbReference>
<accession>X7YQF6</accession>
<dbReference type="InterPro" id="IPR011034">
    <property type="entry name" value="Formyl_transferase-like_C_sf"/>
</dbReference>
<dbReference type="Pfam" id="PF00551">
    <property type="entry name" value="Formyl_trans_N"/>
    <property type="match status" value="1"/>
</dbReference>
<dbReference type="SUPFAM" id="SSF50486">
    <property type="entry name" value="FMT C-terminal domain-like"/>
    <property type="match status" value="1"/>
</dbReference>
<proteinExistence type="predicted"/>